<keyword evidence="11" id="KW-1185">Reference proteome</keyword>
<feature type="region of interest" description="Disordered" evidence="8">
    <location>
        <begin position="250"/>
        <end position="283"/>
    </location>
</feature>
<dbReference type="PRINTS" id="PR00723">
    <property type="entry name" value="SUBTILISIN"/>
</dbReference>
<dbReference type="STRING" id="1227456.C450_16765"/>
<comment type="caution">
    <text evidence="10">The sequence shown here is derived from an EMBL/GenBank/DDBJ whole genome shotgun (WGS) entry which is preliminary data.</text>
</comment>
<feature type="domain" description="Dockerin" evidence="9">
    <location>
        <begin position="544"/>
        <end position="611"/>
    </location>
</feature>
<keyword evidence="4 6" id="KW-0720">Serine protease</keyword>
<evidence type="ECO:0000259" key="9">
    <source>
        <dbReference type="PROSITE" id="PS51766"/>
    </source>
</evidence>
<dbReference type="InterPro" id="IPR002105">
    <property type="entry name" value="Dockerin_1_rpt"/>
</dbReference>
<dbReference type="InterPro" id="IPR023828">
    <property type="entry name" value="Peptidase_S8_Ser-AS"/>
</dbReference>
<dbReference type="SUPFAM" id="SSF49452">
    <property type="entry name" value="Starch-binding domain-like"/>
    <property type="match status" value="2"/>
</dbReference>
<dbReference type="PATRIC" id="fig|1227456.3.peg.3409"/>
<dbReference type="SUPFAM" id="SSF49464">
    <property type="entry name" value="Carboxypeptidase regulatory domain-like"/>
    <property type="match status" value="1"/>
</dbReference>
<proteinExistence type="inferred from homology"/>
<reference evidence="10 11" key="1">
    <citation type="journal article" date="2014" name="PLoS Genet.">
        <title>Phylogenetically driven sequencing of extremely halophilic archaea reveals strategies for static and dynamic osmo-response.</title>
        <authorList>
            <person name="Becker E.A."/>
            <person name="Seitzer P.M."/>
            <person name="Tritt A."/>
            <person name="Larsen D."/>
            <person name="Krusor M."/>
            <person name="Yao A.I."/>
            <person name="Wu D."/>
            <person name="Madern D."/>
            <person name="Eisen J.A."/>
            <person name="Darling A.E."/>
            <person name="Facciotti M.T."/>
        </authorList>
    </citation>
    <scope>NUCLEOTIDE SEQUENCE [LARGE SCALE GENOMIC DNA]</scope>
    <source>
        <strain evidence="10 11">DSM 8989</strain>
    </source>
</reference>
<feature type="region of interest" description="Disordered" evidence="8">
    <location>
        <begin position="1744"/>
        <end position="1773"/>
    </location>
</feature>
<dbReference type="Pfam" id="PF13620">
    <property type="entry name" value="CarboxypepD_reg"/>
    <property type="match status" value="3"/>
</dbReference>
<gene>
    <name evidence="10" type="ORF">C450_16765</name>
</gene>
<keyword evidence="2 6" id="KW-0645">Protease</keyword>
<dbReference type="PROSITE" id="PS00138">
    <property type="entry name" value="SUBTILASE_SER"/>
    <property type="match status" value="1"/>
</dbReference>
<accession>M0MYL1</accession>
<protein>
    <submittedName>
        <fullName evidence="10">Peptidase S8 and S53 subtilisin kexin sedolisin</fullName>
    </submittedName>
</protein>
<dbReference type="PROSITE" id="PS51766">
    <property type="entry name" value="DOCKERIN"/>
    <property type="match status" value="1"/>
</dbReference>
<dbReference type="GO" id="GO:0004553">
    <property type="term" value="F:hydrolase activity, hydrolyzing O-glycosyl compounds"/>
    <property type="evidence" value="ECO:0007669"/>
    <property type="project" value="InterPro"/>
</dbReference>
<dbReference type="InterPro" id="IPR050131">
    <property type="entry name" value="Peptidase_S8_subtilisin-like"/>
</dbReference>
<dbReference type="PROSITE" id="PS51892">
    <property type="entry name" value="SUBTILASE"/>
    <property type="match status" value="1"/>
</dbReference>
<evidence type="ECO:0000256" key="6">
    <source>
        <dbReference type="PROSITE-ProRule" id="PRU01240"/>
    </source>
</evidence>
<dbReference type="InterPro" id="IPR016134">
    <property type="entry name" value="Dockerin_dom"/>
</dbReference>
<name>M0MYL1_9EURY</name>
<dbReference type="SUPFAM" id="SSF63446">
    <property type="entry name" value="Type I dockerin domain"/>
    <property type="match status" value="1"/>
</dbReference>
<dbReference type="PROSITE" id="PS00137">
    <property type="entry name" value="SUBTILASE_HIS"/>
    <property type="match status" value="1"/>
</dbReference>
<dbReference type="EMBL" id="AOME01000076">
    <property type="protein sequence ID" value="EMA49944.1"/>
    <property type="molecule type" value="Genomic_DNA"/>
</dbReference>
<evidence type="ECO:0000256" key="1">
    <source>
        <dbReference type="ARBA" id="ARBA00011073"/>
    </source>
</evidence>
<dbReference type="InterPro" id="IPR036439">
    <property type="entry name" value="Dockerin_dom_sf"/>
</dbReference>
<dbReference type="GO" id="GO:0004252">
    <property type="term" value="F:serine-type endopeptidase activity"/>
    <property type="evidence" value="ECO:0007669"/>
    <property type="project" value="UniProtKB-UniRule"/>
</dbReference>
<evidence type="ECO:0000256" key="8">
    <source>
        <dbReference type="SAM" id="MobiDB-lite"/>
    </source>
</evidence>
<evidence type="ECO:0000313" key="10">
    <source>
        <dbReference type="EMBL" id="EMA49944.1"/>
    </source>
</evidence>
<dbReference type="Pfam" id="PF00082">
    <property type="entry name" value="Peptidase_S8"/>
    <property type="match status" value="1"/>
</dbReference>
<feature type="region of interest" description="Disordered" evidence="8">
    <location>
        <begin position="34"/>
        <end position="67"/>
    </location>
</feature>
<feature type="compositionally biased region" description="Basic and acidic residues" evidence="8">
    <location>
        <begin position="261"/>
        <end position="270"/>
    </location>
</feature>
<sequence>MPREYATLLAIVVAGAVTFSMIAPFVGAVGTGHHSAQYSTASDTTPLSSVGGQAHDARSSDATQSQTAPIGSALQDANGTVRALLVLDQASVDRGANRAETIATLKQHAATTQSSVMTSAGGLQGVDVTNRFWIANLVAVTVDTDRTSVRSLAEIEGVNAVVKSREISVPEPPENVQPVADSSETSPSDVNTTYGLDQINATQTWNEFDTRGEGTKVAVLDTGVDIDHPDIDLYTENASNATYPGGWAEFDENGNQVPGSEPRDSAEHGTHVSGTVSGGDASGTAIGVAPNVQLMHGMVIPGGSGSTTQVIGGVQWAVSQGADVASLSLGAGCGLFGPIYSQAWIPVVENTKASGTSFVAAAGNSGEGCVGSPGNDFETFSIGASNADGDIADFSGGQIIDKSEWEDPPAEWPDTFIKPNVSAPGVNVLSSVPGGGYDDTFSGTTFIKPNVSAPGVNVLSSVPGGGYDDTFSGTSMATPHVAGATALLHSANPDASVSEIQQALNSTAWKPDDAPAPDDEKDTRYGMGIIDVYNATQQLAVSAPESELGDVNENGDVDVQDVRLTQQYLYGEEPDPFNANLADMNRDGEVTTKDLRLLQRKVQGTLDEGAIQVTNLTAPDEVGENETITVTADLENPGDEGAIQTVSLRVAENESDLGEGTPVANETIDMAPAGVDEPVDRPHETTVTFEVDADEIGAGEYHVGVFSEDDSASDEITVLGSNFAVSDLSAPAEIEQGDTFDANATVTNTGNQEDTQTVEYRFRNGVERTTNVTLGAGESTTVEFEDIETNGVSGGAYEHGVFTDDDSRTATITVLEGFFDVGITDAPDEASVGETVNVSATVENTGNATDGQTVRYDLVPNAIDVAVVDDGDDSQSRALVDRLDSSLSADRYNVTYVNSSNVMDEIDAYDTFVVNEFQTGDASVEEFHEATDDAETGVVYLDQWGSFGGSDAIDELSTVTGDPANHADEFSGADPYFEITQDHPIFAGVGDPGDQVDVFVGSGPEHSWHSGYSGQTLATVGQRGTIKGSAIAVNETSATVLADSLGETSYNPAAFTEASNRTLANSVAHVSGFGPVGSSVTAQDDTSENVTLDPGASETVEFSYTIPKDTDISVDYRHVVASEDAEDFTPVTIDVDRGAVDGTVVNNATDDPVEDATVDVSVAVDDGNYTAVTGTDGTYRIEDVPAGTHNVTVSADGYTNETTAVDVPANGTVTQDVSLDPMDGSISGTVTASDTDESVANVTVAAEDNEGTVYEATTDDNGTYTLDVLPGRYVVNVADTPGDYRPQEIVTVASGEEVTGVDFALTPRNGSITGYVENAAGVPIEGAHVVDADQGAFNATTNENGLYEITDLDRGTYALRAKADGYNASDIAFVETSANETTTQNLTLGTFFEVSAVSAPDTAAQGETIDVTATVTNVGEQRDTRTVFYFPPGTDFGGEMLAAESDLFERVTLDGGESTTVTFTYEVSASREPGEYEHGVSADEVKSTMISIEEAETPGEANYSISALSAPAEGEPGEEIAVNATITNTGNATGTQTVEYLFNGTTMNTSEVTLDPGENTTVAFSPTMPATEGTYEHGIETVNDRAVADITVEASEPEPAYFAISNLTGPSAADPGEEITTTATITNTGDEEGTQSIYFFFMEMSAVDEHDLGTLGTQAMLGTFRPQAAPQEVTLDGGESTTVTFTHEVATDTEPGDYEYAVSSLQEVTTHPLTVTAANGSQPAIGPPGQQTHGMPPAPVFGNGMPPSPVFTDERADNTEQQRTLREPVVVAG</sequence>
<dbReference type="Gene3D" id="1.10.1330.10">
    <property type="entry name" value="Dockerin domain"/>
    <property type="match status" value="1"/>
</dbReference>
<dbReference type="CDD" id="cd14256">
    <property type="entry name" value="Dockerin_I"/>
    <property type="match status" value="1"/>
</dbReference>
<dbReference type="PANTHER" id="PTHR43806:SF11">
    <property type="entry name" value="CEREVISIN-RELATED"/>
    <property type="match status" value="1"/>
</dbReference>
<dbReference type="GO" id="GO:0030246">
    <property type="term" value="F:carbohydrate binding"/>
    <property type="evidence" value="ECO:0007669"/>
    <property type="project" value="InterPro"/>
</dbReference>
<dbReference type="SUPFAM" id="SSF52743">
    <property type="entry name" value="Subtilisin-like"/>
    <property type="match status" value="1"/>
</dbReference>
<dbReference type="Pfam" id="PF07705">
    <property type="entry name" value="CARDB"/>
    <property type="match status" value="1"/>
</dbReference>
<evidence type="ECO:0000256" key="4">
    <source>
        <dbReference type="ARBA" id="ARBA00022825"/>
    </source>
</evidence>
<dbReference type="InterPro" id="IPR013783">
    <property type="entry name" value="Ig-like_fold"/>
</dbReference>
<dbReference type="RefSeq" id="WP_005045361.1">
    <property type="nucleotide sequence ID" value="NZ_AOME01000076.1"/>
</dbReference>
<dbReference type="Pfam" id="PF00404">
    <property type="entry name" value="Dockerin_1"/>
    <property type="match status" value="1"/>
</dbReference>
<dbReference type="InterPro" id="IPR015500">
    <property type="entry name" value="Peptidase_S8_subtilisin-rel"/>
</dbReference>
<dbReference type="InterPro" id="IPR013784">
    <property type="entry name" value="Carb-bd-like_fold"/>
</dbReference>
<feature type="active site" description="Charge relay system" evidence="5 6">
    <location>
        <position position="475"/>
    </location>
</feature>
<evidence type="ECO:0000313" key="11">
    <source>
        <dbReference type="Proteomes" id="UP000011625"/>
    </source>
</evidence>
<dbReference type="InterPro" id="IPR023827">
    <property type="entry name" value="Peptidase_S8_Asp-AS"/>
</dbReference>
<dbReference type="InterPro" id="IPR036852">
    <property type="entry name" value="Peptidase_S8/S53_dom_sf"/>
</dbReference>
<evidence type="ECO:0000256" key="7">
    <source>
        <dbReference type="RuleBase" id="RU003355"/>
    </source>
</evidence>
<keyword evidence="3 6" id="KW-0378">Hydrolase</keyword>
<feature type="region of interest" description="Disordered" evidence="8">
    <location>
        <begin position="169"/>
        <end position="188"/>
    </location>
</feature>
<evidence type="ECO:0000256" key="2">
    <source>
        <dbReference type="ARBA" id="ARBA00022670"/>
    </source>
</evidence>
<feature type="active site" description="Charge relay system" evidence="5 6">
    <location>
        <position position="268"/>
    </location>
</feature>
<dbReference type="GO" id="GO:0006508">
    <property type="term" value="P:proteolysis"/>
    <property type="evidence" value="ECO:0007669"/>
    <property type="project" value="UniProtKB-KW"/>
</dbReference>
<dbReference type="PROSITE" id="PS00136">
    <property type="entry name" value="SUBTILASE_ASP"/>
    <property type="match status" value="1"/>
</dbReference>
<dbReference type="InterPro" id="IPR018247">
    <property type="entry name" value="EF_Hand_1_Ca_BS"/>
</dbReference>
<evidence type="ECO:0000256" key="3">
    <source>
        <dbReference type="ARBA" id="ARBA00022801"/>
    </source>
</evidence>
<evidence type="ECO:0000256" key="5">
    <source>
        <dbReference type="PIRSR" id="PIRSR615500-1"/>
    </source>
</evidence>
<dbReference type="PROSITE" id="PS00018">
    <property type="entry name" value="EF_HAND_1"/>
    <property type="match status" value="1"/>
</dbReference>
<dbReference type="InterPro" id="IPR022398">
    <property type="entry name" value="Peptidase_S8_His-AS"/>
</dbReference>
<feature type="active site" description="Charge relay system" evidence="5 6">
    <location>
        <position position="221"/>
    </location>
</feature>
<dbReference type="InterPro" id="IPR011635">
    <property type="entry name" value="CARDB"/>
</dbReference>
<dbReference type="Gene3D" id="2.60.40.1120">
    <property type="entry name" value="Carboxypeptidase-like, regulatory domain"/>
    <property type="match status" value="3"/>
</dbReference>
<dbReference type="GO" id="GO:0000272">
    <property type="term" value="P:polysaccharide catabolic process"/>
    <property type="evidence" value="ECO:0007669"/>
    <property type="project" value="InterPro"/>
</dbReference>
<feature type="compositionally biased region" description="Polar residues" evidence="8">
    <location>
        <begin position="34"/>
        <end position="51"/>
    </location>
</feature>
<feature type="compositionally biased region" description="Basic and acidic residues" evidence="8">
    <location>
        <begin position="1752"/>
        <end position="1766"/>
    </location>
</feature>
<comment type="similarity">
    <text evidence="1 6 7">Belongs to the peptidase S8 family.</text>
</comment>
<dbReference type="InterPro" id="IPR000209">
    <property type="entry name" value="Peptidase_S8/S53_dom"/>
</dbReference>
<dbReference type="Gene3D" id="2.60.40.10">
    <property type="entry name" value="Immunoglobulins"/>
    <property type="match status" value="5"/>
</dbReference>
<dbReference type="Proteomes" id="UP000011625">
    <property type="component" value="Unassembled WGS sequence"/>
</dbReference>
<organism evidence="10 11">
    <name type="scientific">Halococcus salifodinae DSM 8989</name>
    <dbReference type="NCBI Taxonomy" id="1227456"/>
    <lineage>
        <taxon>Archaea</taxon>
        <taxon>Methanobacteriati</taxon>
        <taxon>Methanobacteriota</taxon>
        <taxon>Stenosarchaea group</taxon>
        <taxon>Halobacteria</taxon>
        <taxon>Halobacteriales</taxon>
        <taxon>Halococcaceae</taxon>
        <taxon>Halococcus</taxon>
    </lineage>
</organism>
<dbReference type="PANTHER" id="PTHR43806">
    <property type="entry name" value="PEPTIDASE S8"/>
    <property type="match status" value="1"/>
</dbReference>
<dbReference type="InterPro" id="IPR008969">
    <property type="entry name" value="CarboxyPept-like_regulatory"/>
</dbReference>
<dbReference type="Gene3D" id="3.40.50.200">
    <property type="entry name" value="Peptidase S8/S53 domain"/>
    <property type="match status" value="2"/>
</dbReference>